<evidence type="ECO:0000256" key="6">
    <source>
        <dbReference type="SAM" id="MobiDB-lite"/>
    </source>
</evidence>
<feature type="region of interest" description="Disordered" evidence="6">
    <location>
        <begin position="1"/>
        <end position="69"/>
    </location>
</feature>
<feature type="transmembrane region" description="Helical" evidence="7">
    <location>
        <begin position="238"/>
        <end position="261"/>
    </location>
</feature>
<dbReference type="InterPro" id="IPR002549">
    <property type="entry name" value="AI-2E-like"/>
</dbReference>
<feature type="transmembrane region" description="Helical" evidence="7">
    <location>
        <begin position="294"/>
        <end position="321"/>
    </location>
</feature>
<dbReference type="Proteomes" id="UP001183222">
    <property type="component" value="Unassembled WGS sequence"/>
</dbReference>
<name>A0ABU2K539_9ACTN</name>
<organism evidence="8 9">
    <name type="scientific">Blastococcus goldschmidtiae</name>
    <dbReference type="NCBI Taxonomy" id="3075546"/>
    <lineage>
        <taxon>Bacteria</taxon>
        <taxon>Bacillati</taxon>
        <taxon>Actinomycetota</taxon>
        <taxon>Actinomycetes</taxon>
        <taxon>Geodermatophilales</taxon>
        <taxon>Geodermatophilaceae</taxon>
        <taxon>Blastococcus</taxon>
    </lineage>
</organism>
<keyword evidence="3 7" id="KW-0812">Transmembrane</keyword>
<keyword evidence="4 7" id="KW-1133">Transmembrane helix</keyword>
<sequence>MARPAVHGRGQEPSRALDPSAQGPAEPPAAATPTSDPLSTGSAVDGAAEVQPPADDAGQQADDDAGRPADDADLLAAADAGAAAPTATGATTATEALGGSPTGLPRWLLVLGGLAAATIAIAGLREVAWLAAPILLALVVVVGLMPVSSWLRRHGAPRWVATTVLLLLVWAVLLGFVALLVASVAQLAALLPDYADRAEELLDGVVADLNDAGLVSGQLSDLVEQIEYGQVVGLATDLLGRITAAASTLILLLSALVFMAIESSGYGRRLVLIARERPHLPVAFSLFAQGTRSYLLVSTVFGAVVAVGDAIALAILAVPAAPLWGLLAFITNYVPNIGFVLGVVPPALLGLLAGGWGELIAILVIYTLLNFVVQTLIQPRFVGDSVGLSMTVTFIALLFWGWVLGALGALLAIPLTLLVKALLVDVDPRGHWLDALLREEPRAPRTSRARRRMHARRSALASVRRLHQPRRLPGEELAPAGDAGTPAPVGDAGTPAPVGDAGTPVR</sequence>
<feature type="region of interest" description="Disordered" evidence="6">
    <location>
        <begin position="459"/>
        <end position="506"/>
    </location>
</feature>
<feature type="transmembrane region" description="Helical" evidence="7">
    <location>
        <begin position="397"/>
        <end position="419"/>
    </location>
</feature>
<evidence type="ECO:0000256" key="4">
    <source>
        <dbReference type="ARBA" id="ARBA00022989"/>
    </source>
</evidence>
<dbReference type="PANTHER" id="PTHR21716:SF64">
    <property type="entry name" value="AI-2 TRANSPORT PROTEIN TQSA"/>
    <property type="match status" value="1"/>
</dbReference>
<keyword evidence="9" id="KW-1185">Reference proteome</keyword>
<feature type="compositionally biased region" description="Low complexity" evidence="6">
    <location>
        <begin position="19"/>
        <end position="40"/>
    </location>
</feature>
<comment type="caution">
    <text evidence="8">The sequence shown here is derived from an EMBL/GenBank/DDBJ whole genome shotgun (WGS) entry which is preliminary data.</text>
</comment>
<evidence type="ECO:0000256" key="7">
    <source>
        <dbReference type="SAM" id="Phobius"/>
    </source>
</evidence>
<accession>A0ABU2K539</accession>
<dbReference type="EMBL" id="JAVREI010000002">
    <property type="protein sequence ID" value="MDT0275318.1"/>
    <property type="molecule type" value="Genomic_DNA"/>
</dbReference>
<feature type="compositionally biased region" description="Low complexity" evidence="6">
    <location>
        <begin position="51"/>
        <end position="60"/>
    </location>
</feature>
<feature type="transmembrane region" description="Helical" evidence="7">
    <location>
        <begin position="333"/>
        <end position="352"/>
    </location>
</feature>
<dbReference type="RefSeq" id="WP_311344143.1">
    <property type="nucleotide sequence ID" value="NZ_JAVREI010000002.1"/>
</dbReference>
<keyword evidence="5 7" id="KW-0472">Membrane</keyword>
<dbReference type="Pfam" id="PF01594">
    <property type="entry name" value="AI-2E_transport"/>
    <property type="match status" value="1"/>
</dbReference>
<gene>
    <name evidence="8" type="ORF">RM425_05330</name>
</gene>
<feature type="transmembrane region" description="Helical" evidence="7">
    <location>
        <begin position="163"/>
        <end position="191"/>
    </location>
</feature>
<reference evidence="9" key="1">
    <citation type="submission" date="2023-07" db="EMBL/GenBank/DDBJ databases">
        <title>30 novel species of actinomycetes from the DSMZ collection.</title>
        <authorList>
            <person name="Nouioui I."/>
        </authorList>
    </citation>
    <scope>NUCLEOTIDE SEQUENCE [LARGE SCALE GENOMIC DNA]</scope>
    <source>
        <strain evidence="9">DSM 46792</strain>
    </source>
</reference>
<evidence type="ECO:0000256" key="2">
    <source>
        <dbReference type="ARBA" id="ARBA00009773"/>
    </source>
</evidence>
<comment type="subcellular location">
    <subcellularLocation>
        <location evidence="1">Membrane</location>
        <topology evidence="1">Multi-pass membrane protein</topology>
    </subcellularLocation>
</comment>
<protein>
    <submittedName>
        <fullName evidence="8">AI-2E family transporter</fullName>
    </submittedName>
</protein>
<evidence type="ECO:0000313" key="8">
    <source>
        <dbReference type="EMBL" id="MDT0275318.1"/>
    </source>
</evidence>
<dbReference type="PANTHER" id="PTHR21716">
    <property type="entry name" value="TRANSMEMBRANE PROTEIN"/>
    <property type="match status" value="1"/>
</dbReference>
<proteinExistence type="inferred from homology"/>
<feature type="transmembrane region" description="Helical" evidence="7">
    <location>
        <begin position="130"/>
        <end position="151"/>
    </location>
</feature>
<feature type="transmembrane region" description="Helical" evidence="7">
    <location>
        <begin position="359"/>
        <end position="377"/>
    </location>
</feature>
<evidence type="ECO:0000256" key="5">
    <source>
        <dbReference type="ARBA" id="ARBA00023136"/>
    </source>
</evidence>
<comment type="similarity">
    <text evidence="2">Belongs to the autoinducer-2 exporter (AI-2E) (TC 2.A.86) family.</text>
</comment>
<feature type="transmembrane region" description="Helical" evidence="7">
    <location>
        <begin position="107"/>
        <end position="124"/>
    </location>
</feature>
<evidence type="ECO:0000256" key="1">
    <source>
        <dbReference type="ARBA" id="ARBA00004141"/>
    </source>
</evidence>
<evidence type="ECO:0000256" key="3">
    <source>
        <dbReference type="ARBA" id="ARBA00022692"/>
    </source>
</evidence>
<evidence type="ECO:0000313" key="9">
    <source>
        <dbReference type="Proteomes" id="UP001183222"/>
    </source>
</evidence>